<gene>
    <name evidence="8" type="primary">LOC103520593</name>
</gene>
<dbReference type="Gene3D" id="2.60.40.10">
    <property type="entry name" value="Immunoglobulins"/>
    <property type="match status" value="1"/>
</dbReference>
<dbReference type="InterPro" id="IPR003599">
    <property type="entry name" value="Ig_sub"/>
</dbReference>
<dbReference type="PROSITE" id="PS50835">
    <property type="entry name" value="IG_LIKE"/>
    <property type="match status" value="1"/>
</dbReference>
<feature type="non-terminal residue" evidence="8">
    <location>
        <position position="1"/>
    </location>
</feature>
<evidence type="ECO:0000259" key="6">
    <source>
        <dbReference type="PROSITE" id="PS50835"/>
    </source>
</evidence>
<dbReference type="InterPro" id="IPR007110">
    <property type="entry name" value="Ig-like_dom"/>
</dbReference>
<dbReference type="InterPro" id="IPR036179">
    <property type="entry name" value="Ig-like_dom_sf"/>
</dbReference>
<dbReference type="KEGG" id="dci:103520593"/>
<dbReference type="GO" id="GO:0005524">
    <property type="term" value="F:ATP binding"/>
    <property type="evidence" value="ECO:0007669"/>
    <property type="project" value="UniProtKB-KW"/>
</dbReference>
<keyword evidence="4" id="KW-0067">ATP-binding</keyword>
<evidence type="ECO:0000256" key="2">
    <source>
        <dbReference type="ARBA" id="ARBA00022737"/>
    </source>
</evidence>
<evidence type="ECO:0000256" key="4">
    <source>
        <dbReference type="ARBA" id="ARBA00022840"/>
    </source>
</evidence>
<evidence type="ECO:0000313" key="8">
    <source>
        <dbReference type="RefSeq" id="XP_026687447.1"/>
    </source>
</evidence>
<keyword evidence="7" id="KW-1185">Reference proteome</keyword>
<comment type="similarity">
    <text evidence="1">Belongs to the protein kinase superfamily. CAMK Ser/Thr protein kinase family.</text>
</comment>
<evidence type="ECO:0000256" key="5">
    <source>
        <dbReference type="ARBA" id="ARBA00023319"/>
    </source>
</evidence>
<dbReference type="PANTHER" id="PTHR47633">
    <property type="entry name" value="IMMUNOGLOBULIN"/>
    <property type="match status" value="1"/>
</dbReference>
<dbReference type="SMART" id="SM00409">
    <property type="entry name" value="IG"/>
    <property type="match status" value="1"/>
</dbReference>
<sequence length="154" mass="17640">DHQEDSPDGSPKFLIGMKNTAVLEKTFLRFMVKVSGSPKPEVKFYKDDRFITSANQRVKIDKSRSSAGYYELILPQVTEEDAGQYKCIAMNEHGEAESEATLSVTDDKTIFYGLENSDLLKSGETPQFQWLRDGQPFQPEDRFKVDYKVSWKVK</sequence>
<keyword evidence="5" id="KW-0393">Immunoglobulin domain</keyword>
<evidence type="ECO:0000256" key="1">
    <source>
        <dbReference type="ARBA" id="ARBA00006692"/>
    </source>
</evidence>
<feature type="non-terminal residue" evidence="8">
    <location>
        <position position="154"/>
    </location>
</feature>
<keyword evidence="2" id="KW-0677">Repeat</keyword>
<feature type="domain" description="Ig-like" evidence="6">
    <location>
        <begin position="11"/>
        <end position="103"/>
    </location>
</feature>
<protein>
    <submittedName>
        <fullName evidence="8">Obscurin-like</fullName>
    </submittedName>
</protein>
<reference evidence="8" key="1">
    <citation type="submission" date="2025-08" db="UniProtKB">
        <authorList>
            <consortium name="RefSeq"/>
        </authorList>
    </citation>
    <scope>IDENTIFICATION</scope>
</reference>
<dbReference type="Pfam" id="PF07679">
    <property type="entry name" value="I-set"/>
    <property type="match status" value="1"/>
</dbReference>
<evidence type="ECO:0000256" key="3">
    <source>
        <dbReference type="ARBA" id="ARBA00022741"/>
    </source>
</evidence>
<accession>A0A3Q0JG77</accession>
<dbReference type="InterPro" id="IPR013098">
    <property type="entry name" value="Ig_I-set"/>
</dbReference>
<dbReference type="GeneID" id="103520593"/>
<evidence type="ECO:0000313" key="7">
    <source>
        <dbReference type="Proteomes" id="UP000079169"/>
    </source>
</evidence>
<dbReference type="InterPro" id="IPR013783">
    <property type="entry name" value="Ig-like_fold"/>
</dbReference>
<dbReference type="FunFam" id="2.60.40.10:FF:000145">
    <property type="entry name" value="Myosin light chain kinase, smooth muscle"/>
    <property type="match status" value="1"/>
</dbReference>
<dbReference type="GO" id="GO:0004672">
    <property type="term" value="F:protein kinase activity"/>
    <property type="evidence" value="ECO:0007669"/>
    <property type="project" value="TreeGrafter"/>
</dbReference>
<keyword evidence="3" id="KW-0547">Nucleotide-binding</keyword>
<proteinExistence type="inferred from homology"/>
<organism evidence="7 8">
    <name type="scientific">Diaphorina citri</name>
    <name type="common">Asian citrus psyllid</name>
    <dbReference type="NCBI Taxonomy" id="121845"/>
    <lineage>
        <taxon>Eukaryota</taxon>
        <taxon>Metazoa</taxon>
        <taxon>Ecdysozoa</taxon>
        <taxon>Arthropoda</taxon>
        <taxon>Hexapoda</taxon>
        <taxon>Insecta</taxon>
        <taxon>Pterygota</taxon>
        <taxon>Neoptera</taxon>
        <taxon>Paraneoptera</taxon>
        <taxon>Hemiptera</taxon>
        <taxon>Sternorrhyncha</taxon>
        <taxon>Psylloidea</taxon>
        <taxon>Psyllidae</taxon>
        <taxon>Diaphorininae</taxon>
        <taxon>Diaphorina</taxon>
    </lineage>
</organism>
<dbReference type="SUPFAM" id="SSF48726">
    <property type="entry name" value="Immunoglobulin"/>
    <property type="match status" value="1"/>
</dbReference>
<dbReference type="Proteomes" id="UP000079169">
    <property type="component" value="Unplaced"/>
</dbReference>
<dbReference type="RefSeq" id="XP_026687447.1">
    <property type="nucleotide sequence ID" value="XM_026831646.1"/>
</dbReference>
<name>A0A3Q0JG77_DIACI</name>
<dbReference type="STRING" id="121845.A0A3Q0JG77"/>
<dbReference type="PANTHER" id="PTHR47633:SF16">
    <property type="entry name" value="CAVP-TARGET PROTEIN-LIKE"/>
    <property type="match status" value="1"/>
</dbReference>
<dbReference type="AlphaFoldDB" id="A0A3Q0JG77"/>
<dbReference type="PaxDb" id="121845-A0A3Q0JG77"/>